<dbReference type="EMBL" id="JACKTY010000050">
    <property type="protein sequence ID" value="MCV7230485.1"/>
    <property type="molecule type" value="Genomic_DNA"/>
</dbReference>
<evidence type="ECO:0000256" key="1">
    <source>
        <dbReference type="SAM" id="Phobius"/>
    </source>
</evidence>
<sequence length="124" mass="13537">MRGPRWAALPISLTVLTLILTGLRIRIVRQRASDWSGEGCVIGPYNPAERYYLYAITALLILSAITAILLVVRTESAMARLTALGLVVVCGLIALYALYVWGGFEFNNQPTPEEPCPAPGHLLI</sequence>
<reference evidence="2 3" key="1">
    <citation type="journal article" date="2022" name="BMC Genomics">
        <title>Comparative genome analysis of mycobacteria focusing on tRNA and non-coding RNA.</title>
        <authorList>
            <person name="Behra P.R.K."/>
            <person name="Pettersson B.M.F."/>
            <person name="Ramesh M."/>
            <person name="Das S."/>
            <person name="Dasgupta S."/>
            <person name="Kirsebom L.A."/>
        </authorList>
    </citation>
    <scope>NUCLEOTIDE SEQUENCE [LARGE SCALE GENOMIC DNA]</scope>
    <source>
        <strain evidence="2 3">DSM 44078</strain>
    </source>
</reference>
<dbReference type="RefSeq" id="WP_264071767.1">
    <property type="nucleotide sequence ID" value="NZ_JACKTY010000050.1"/>
</dbReference>
<name>A0ABT3CM15_9MYCO</name>
<comment type="caution">
    <text evidence="2">The sequence shown here is derived from an EMBL/GenBank/DDBJ whole genome shotgun (WGS) entry which is preliminary data.</text>
</comment>
<dbReference type="Proteomes" id="UP001526201">
    <property type="component" value="Unassembled WGS sequence"/>
</dbReference>
<accession>A0ABT3CM15</accession>
<keyword evidence="3" id="KW-1185">Reference proteome</keyword>
<gene>
    <name evidence="2" type="ORF">H7J73_31205</name>
</gene>
<evidence type="ECO:0000313" key="2">
    <source>
        <dbReference type="EMBL" id="MCV7230485.1"/>
    </source>
</evidence>
<keyword evidence="1" id="KW-0472">Membrane</keyword>
<feature type="transmembrane region" description="Helical" evidence="1">
    <location>
        <begin position="51"/>
        <end position="72"/>
    </location>
</feature>
<feature type="transmembrane region" description="Helical" evidence="1">
    <location>
        <begin position="84"/>
        <end position="104"/>
    </location>
</feature>
<evidence type="ECO:0000313" key="3">
    <source>
        <dbReference type="Proteomes" id="UP001526201"/>
    </source>
</evidence>
<protein>
    <submittedName>
        <fullName evidence="2">Uncharacterized protein</fullName>
    </submittedName>
</protein>
<organism evidence="2 3">
    <name type="scientific">Mycolicibacterium komossense</name>
    <dbReference type="NCBI Taxonomy" id="1779"/>
    <lineage>
        <taxon>Bacteria</taxon>
        <taxon>Bacillati</taxon>
        <taxon>Actinomycetota</taxon>
        <taxon>Actinomycetes</taxon>
        <taxon>Mycobacteriales</taxon>
        <taxon>Mycobacteriaceae</taxon>
        <taxon>Mycolicibacterium</taxon>
    </lineage>
</organism>
<keyword evidence="1" id="KW-1133">Transmembrane helix</keyword>
<proteinExistence type="predicted"/>
<keyword evidence="1" id="KW-0812">Transmembrane</keyword>